<dbReference type="RefSeq" id="WP_099520278.1">
    <property type="nucleotide sequence ID" value="NZ_CP016808.1"/>
</dbReference>
<dbReference type="AlphaFoldDB" id="A0A1B2DNG5"/>
<protein>
    <submittedName>
        <fullName evidence="1">Rubrerythrin</fullName>
    </submittedName>
</protein>
<gene>
    <name evidence="1" type="ORF">BBD42_24230</name>
</gene>
<evidence type="ECO:0000313" key="1">
    <source>
        <dbReference type="EMBL" id="ANY69243.1"/>
    </source>
</evidence>
<dbReference type="SUPFAM" id="SSF47240">
    <property type="entry name" value="Ferritin-like"/>
    <property type="match status" value="1"/>
</dbReference>
<reference evidence="1" key="1">
    <citation type="submission" date="2016-08" db="EMBL/GenBank/DDBJ databases">
        <title>Complete Genome Seqeunce of Paenibacillus sp. BIHB 4019 from tea rhizoplane.</title>
        <authorList>
            <person name="Thakur R."/>
            <person name="Swarnkar M.K."/>
            <person name="Gulati A."/>
        </authorList>
    </citation>
    <scope>NUCLEOTIDE SEQUENCE [LARGE SCALE GENOMIC DNA]</scope>
    <source>
        <strain evidence="1">BIHB4019</strain>
    </source>
</reference>
<sequence>MNWVNHQWRNTVFMPVWATTPQHALTLIKEAVQGERNDELFYDELIRLAPNAEQAGIIMSIRNDERGHNQMFRGIYRQLTGQEITGVSNEAHQPVSSYLAGLEEALLGELAAVEKYRNIWFGLPVGIYKDTVFGIILDEMKHASKYNYLITLNRTNG</sequence>
<accession>A0A1B2DNG5</accession>
<dbReference type="InterPro" id="IPR009078">
    <property type="entry name" value="Ferritin-like_SF"/>
</dbReference>
<dbReference type="EMBL" id="CP016808">
    <property type="protein sequence ID" value="ANY69243.1"/>
    <property type="molecule type" value="Genomic_DNA"/>
</dbReference>
<dbReference type="InterPro" id="IPR012347">
    <property type="entry name" value="Ferritin-like"/>
</dbReference>
<name>A0A1B2DNG5_9BACL</name>
<dbReference type="CDD" id="cd00657">
    <property type="entry name" value="Ferritin_like"/>
    <property type="match status" value="1"/>
</dbReference>
<organism evidence="1">
    <name type="scientific">Paenibacillus sp. BIHB 4019</name>
    <dbReference type="NCBI Taxonomy" id="1870819"/>
    <lineage>
        <taxon>Bacteria</taxon>
        <taxon>Bacillati</taxon>
        <taxon>Bacillota</taxon>
        <taxon>Bacilli</taxon>
        <taxon>Bacillales</taxon>
        <taxon>Paenibacillaceae</taxon>
        <taxon>Paenibacillus</taxon>
    </lineage>
</organism>
<proteinExistence type="predicted"/>
<dbReference type="Gene3D" id="1.20.1260.10">
    <property type="match status" value="1"/>
</dbReference>